<feature type="chain" id="PRO_5023884500" evidence="1">
    <location>
        <begin position="24"/>
        <end position="431"/>
    </location>
</feature>
<organism evidence="2 3">
    <name type="scientific">Metapseudomonas lalkuanensis</name>
    <dbReference type="NCBI Taxonomy" id="2604832"/>
    <lineage>
        <taxon>Bacteria</taxon>
        <taxon>Pseudomonadati</taxon>
        <taxon>Pseudomonadota</taxon>
        <taxon>Gammaproteobacteria</taxon>
        <taxon>Pseudomonadales</taxon>
        <taxon>Pseudomonadaceae</taxon>
        <taxon>Metapseudomonas</taxon>
    </lineage>
</organism>
<keyword evidence="3" id="KW-1185">Reference proteome</keyword>
<dbReference type="Proteomes" id="UP000327179">
    <property type="component" value="Chromosome"/>
</dbReference>
<evidence type="ECO:0000313" key="3">
    <source>
        <dbReference type="Proteomes" id="UP000327179"/>
    </source>
</evidence>
<dbReference type="EMBL" id="CP043311">
    <property type="protein sequence ID" value="QEY65044.1"/>
    <property type="molecule type" value="Genomic_DNA"/>
</dbReference>
<dbReference type="KEGG" id="plal:FXN65_24400"/>
<sequence>MHNALPKLALPLLLGLTLVPAKAGLHAVDQTTFTEANGFFAAWYQDTHGRALDLCLSKALSTRVPGSFMCNLLPTPGVFDETRPIVFPGNFPDEAFWFTGDAAITDPATGVDLIYVSALEAAFSGDAPAAGDQISFARIRIRVTVPAAGTYTVTHPYGVEVFDVDAPGTRAINLTRDIGIGAPGDFTGALKGDIGPFLRSLNGPYVETDPATGLPATFIGDPNILEEVTGSPFGTNFVRLEGPNGLRAETRLFAISGKLSQVQLPTPLIVERATYSRGGANGVAQQDYFTQAPPAPATVTWTDTAGISGAMQGNANGAWYGQSASSPTGSGSVSFIADNAAAVPGSTATTQSAPLVDLVTISRAEYSLGTGQLTVDASSSDESGQPVLTLEGLGTLVAGHLQLPLNGIPPATVHVLSANGGSDTEEVRILP</sequence>
<evidence type="ECO:0000256" key="1">
    <source>
        <dbReference type="SAM" id="SignalP"/>
    </source>
</evidence>
<keyword evidence="1" id="KW-0732">Signal</keyword>
<feature type="signal peptide" evidence="1">
    <location>
        <begin position="1"/>
        <end position="23"/>
    </location>
</feature>
<accession>A0A5J6QRD0</accession>
<evidence type="ECO:0000313" key="2">
    <source>
        <dbReference type="EMBL" id="QEY65044.1"/>
    </source>
</evidence>
<name>A0A5J6QRD0_9GAMM</name>
<dbReference type="AlphaFoldDB" id="A0A5J6QRD0"/>
<protein>
    <submittedName>
        <fullName evidence="2">Uncharacterized protein</fullName>
    </submittedName>
</protein>
<dbReference type="RefSeq" id="WP_151137244.1">
    <property type="nucleotide sequence ID" value="NZ_CP043311.1"/>
</dbReference>
<reference evidence="2 3" key="1">
    <citation type="submission" date="2019-08" db="EMBL/GenBank/DDBJ databases">
        <title>Whole-genome Sequencing of e-waste polymer degrading bacterium Pseudomonas sp. strain PE08.</title>
        <authorList>
            <person name="Kirdat K."/>
            <person name="Debbarma P."/>
            <person name="Narawade N."/>
            <person name="Suyal D."/>
            <person name="Thorat V."/>
            <person name="Shouche Y."/>
            <person name="Goel R."/>
            <person name="Yadav A."/>
        </authorList>
    </citation>
    <scope>NUCLEOTIDE SEQUENCE [LARGE SCALE GENOMIC DNA]</scope>
    <source>
        <strain evidence="2 3">PE08</strain>
    </source>
</reference>
<gene>
    <name evidence="2" type="ORF">FXN65_24400</name>
</gene>
<proteinExistence type="predicted"/>